<evidence type="ECO:0000313" key="9">
    <source>
        <dbReference type="WBParaSite" id="TCLT_0000625401-mRNA-1"/>
    </source>
</evidence>
<feature type="domain" description="Trs120/TRAPPC9 first Ig-like" evidence="6">
    <location>
        <begin position="632"/>
        <end position="731"/>
    </location>
</feature>
<dbReference type="GO" id="GO:0005802">
    <property type="term" value="C:trans-Golgi network"/>
    <property type="evidence" value="ECO:0007669"/>
    <property type="project" value="TreeGrafter"/>
</dbReference>
<dbReference type="PANTHER" id="PTHR21512">
    <property type="entry name" value="TRAFFICKING PROTEIN PARTICLE COMPLEX SUBUNIT 9"/>
    <property type="match status" value="1"/>
</dbReference>
<comment type="similarity">
    <text evidence="2">Belongs to the NIBP family.</text>
</comment>
<dbReference type="AlphaFoldDB" id="A0A158RC26"/>
<accession>A0A158RC26</accession>
<gene>
    <name evidence="7" type="ORF">TCLT_LOCUS6243</name>
</gene>
<dbReference type="Pfam" id="PF08626">
    <property type="entry name" value="TRAPPC9-Trs120"/>
    <property type="match status" value="1"/>
</dbReference>
<dbReference type="WBParaSite" id="TCLT_0000625401-mRNA-1">
    <property type="protein sequence ID" value="TCLT_0000625401-mRNA-1"/>
    <property type="gene ID" value="TCLT_0000625401"/>
</dbReference>
<dbReference type="OrthoDB" id="27962at2759"/>
<dbReference type="PANTHER" id="PTHR21512:SF5">
    <property type="entry name" value="TRAFFICKING PROTEIN PARTICLE COMPLEX SUBUNIT 9"/>
    <property type="match status" value="1"/>
</dbReference>
<dbReference type="InterPro" id="IPR058565">
    <property type="entry name" value="Ig_TRAPPC9_Trs120_1st"/>
</dbReference>
<keyword evidence="3" id="KW-0333">Golgi apparatus</keyword>
<evidence type="ECO:0000256" key="1">
    <source>
        <dbReference type="ARBA" id="ARBA00004555"/>
    </source>
</evidence>
<evidence type="ECO:0000259" key="5">
    <source>
        <dbReference type="Pfam" id="PF26251"/>
    </source>
</evidence>
<dbReference type="InterPro" id="IPR058564">
    <property type="entry name" value="TPR_TRAPPC9_Trs120"/>
</dbReference>
<feature type="domain" description="Trs120/TRAPPC9 TPR region" evidence="5">
    <location>
        <begin position="446"/>
        <end position="579"/>
    </location>
</feature>
<dbReference type="OMA" id="HISLPQH"/>
<keyword evidence="8" id="KW-1185">Reference proteome</keyword>
<dbReference type="Proteomes" id="UP000276776">
    <property type="component" value="Unassembled WGS sequence"/>
</dbReference>
<protein>
    <submittedName>
        <fullName evidence="9">Trafficking protein particle complex subunit 9</fullName>
    </submittedName>
</protein>
<evidence type="ECO:0000256" key="2">
    <source>
        <dbReference type="ARBA" id="ARBA00008459"/>
    </source>
</evidence>
<dbReference type="Pfam" id="PF26254">
    <property type="entry name" value="Ig_TRAPPC9-Trs120_1st"/>
    <property type="match status" value="1"/>
</dbReference>
<evidence type="ECO:0000313" key="8">
    <source>
        <dbReference type="Proteomes" id="UP000276776"/>
    </source>
</evidence>
<evidence type="ECO:0000259" key="4">
    <source>
        <dbReference type="Pfam" id="PF08626"/>
    </source>
</evidence>
<sequence>MGTTTTLEASVPEVGEHCRVIILVKQFGHRSSVVFNCLLERLQRVQHLQVSDNPKRIFSANFTSTTNANLIKFGDLQAHRRIIAFIGVIQAPQESEQLLDSSDFKEHYGLSSSALLNLEKIKQQYEVAKAEYTSTLVDSRCIAIGYPKEALEGFCSSRELFCFKTLDSADALEVGIRDFLRSIYYVLESRRLDLSFEKLECPSCPSLIDEQKYRQGLENKNSKIYRKKCIGRLRKQVADYTLLTGLPTLAMDSYQSAIECLKQANDLLWLAAAYEGWSCAAMAVKYDLTKEYSSFSGMQRFLSLKPELIYSSHVPNQHGTGVSVGHHRRRSDDQYSLKIPSTSAESQISNEQQSRSFRLRWNEPTHTNRSGKCGISHTEIVEKFKSALESYKRFSFAVWIEYECMMKAASVFRYQRLYVEMEDFMRERIANYLDVGFSLFDHFTKAIICLNSAEVYRKIGFNRKYAFFARLAVLFRLHTADNKDRTVADYRQIYPILYRTLVGYGLPENPKDFSGDLTQLGPVHIQRRALSEVLISALRAEYYDVAIRHVCYILQVYYDSMDKEVSTRMFDELKNLVASRSVQHQLNQHISLPQHNLIIPPVQMMRFPKLEKFAICPLPGHLAARIIRPKLQSDIFIYSPFQREVASKVTWIRDCACEVSVSVNNCLPFELSVFNLTLLSEGCAFEPIPVRLILAPSDVNTESVDIKLIGVPRESGRLTITGYSCEVLGVRNVCRLRDLPQRMKSKAYHSSVFDIEVLPALPVLELETSLNRAPISEEDIEPTAEITVYSGQTFEHSVSLVNTSENIAVRNVKLIVQQPKVCGGPCMIEIVNAEWLEDDESSSCLKRIEPLERKQIKFRIFGIDPSATAKDYLQESNNEMMFMSEETSSAEETHDRIPFTGRLLTCEFVFYYQADIDGPNGEHYERRCRLPLAVSIVPAVTVSAWHVLPGDGPTTRYVVVDVTNNTEWDAELTYGKERVINVQPKEFCRVPLLCECCSEVASNAFQEAASRASHMMQMQEMERLRRILERHVSWHLDIRWSISSSGLSGSVPVGPLLSSVSLLKQLVIPIISVHVSVNGIPYLSEDEVTLGIGEIAELSLTFLTPTNDARSFDGSLQLQCYRDSQNGSYIKSQDNMIVLNRESIPFQLVQEEEADEERNVLTVDAVSVENDYAPQPVVNLNNEGAKRVIIRETFHADFQLLFRCEGAHKVRPLIILSEKSSTISPDEIFCCAISFNIITKVL</sequence>
<dbReference type="InterPro" id="IPR013935">
    <property type="entry name" value="Trs120_TRAPPC9"/>
</dbReference>
<reference evidence="9" key="1">
    <citation type="submission" date="2016-04" db="UniProtKB">
        <authorList>
            <consortium name="WormBaseParasite"/>
        </authorList>
    </citation>
    <scope>IDENTIFICATION</scope>
</reference>
<dbReference type="EMBL" id="UYYF01004401">
    <property type="protein sequence ID" value="VDN03575.1"/>
    <property type="molecule type" value="Genomic_DNA"/>
</dbReference>
<proteinExistence type="inferred from homology"/>
<comment type="subcellular location">
    <subcellularLocation>
        <location evidence="1">Golgi apparatus</location>
    </subcellularLocation>
</comment>
<evidence type="ECO:0000256" key="3">
    <source>
        <dbReference type="ARBA" id="ARBA00023034"/>
    </source>
</evidence>
<reference evidence="7 8" key="2">
    <citation type="submission" date="2018-11" db="EMBL/GenBank/DDBJ databases">
        <authorList>
            <consortium name="Pathogen Informatics"/>
        </authorList>
    </citation>
    <scope>NUCLEOTIDE SEQUENCE [LARGE SCALE GENOMIC DNA]</scope>
</reference>
<dbReference type="Pfam" id="PF26251">
    <property type="entry name" value="TPR_TRAPPC9-Trs120"/>
    <property type="match status" value="1"/>
</dbReference>
<evidence type="ECO:0000313" key="7">
    <source>
        <dbReference type="EMBL" id="VDN03575.1"/>
    </source>
</evidence>
<evidence type="ECO:0000259" key="6">
    <source>
        <dbReference type="Pfam" id="PF26254"/>
    </source>
</evidence>
<organism evidence="9">
    <name type="scientific">Thelazia callipaeda</name>
    <name type="common">Oriental eyeworm</name>
    <name type="synonym">Parasitic nematode</name>
    <dbReference type="NCBI Taxonomy" id="103827"/>
    <lineage>
        <taxon>Eukaryota</taxon>
        <taxon>Metazoa</taxon>
        <taxon>Ecdysozoa</taxon>
        <taxon>Nematoda</taxon>
        <taxon>Chromadorea</taxon>
        <taxon>Rhabditida</taxon>
        <taxon>Spirurina</taxon>
        <taxon>Spiruromorpha</taxon>
        <taxon>Thelazioidea</taxon>
        <taxon>Thelaziidae</taxon>
        <taxon>Thelazia</taxon>
    </lineage>
</organism>
<dbReference type="InterPro" id="IPR058563">
    <property type="entry name" value="Trs120_TRAPPC9_N"/>
</dbReference>
<feature type="domain" description="Trs120/TRAPPC9 N-terminal" evidence="4">
    <location>
        <begin position="219"/>
        <end position="284"/>
    </location>
</feature>
<name>A0A158RC26_THECL</name>
<dbReference type="STRING" id="103827.A0A158RC26"/>